<dbReference type="STRING" id="937334.SAMN05444406_101169"/>
<dbReference type="PIRSF" id="PIRSF006078">
    <property type="entry name" value="GlxK"/>
    <property type="match status" value="1"/>
</dbReference>
<evidence type="ECO:0000256" key="1">
    <source>
        <dbReference type="ARBA" id="ARBA00006284"/>
    </source>
</evidence>
<dbReference type="OrthoDB" id="9774290at2"/>
<keyword evidence="3 4" id="KW-0418">Kinase</keyword>
<sequence>MKIVLAPDSFKGTFSSLEVIEHLEEVARRHFSPLEVVKVPIADGGEGTVDALVTAAKGEYRTVEVMGPLPGMRVKAKYGIIYGKTAVIEMAQASGLPLIPAGKRDPLNATTYGTGEIIKEALDEGIRDFIIGIGGSATNDGGIGAAQALGVKFLDRSGKEVGFGGKQLQFIDRIILDDIDPRIKESTITVICDVSNPLTGPDGATAVYGPQKGVTEETFGILESGMKNYERLIKETTGMDMSMVPGSGAAGGLGAALVAFFGAVLKPGIDTVLDYVRFDELIEGADLVITGEGRIDGQSVYGKVPVGIARRCKPKGVKVVAVVGGMGPGAQRVYECGISGIMPTVNAPMSLDEAIARAEELLKDAADRMFRFIKLGMELKQCESGKLVKI</sequence>
<organism evidence="5 6">
    <name type="scientific">Caldicoprobacter faecalis</name>
    <dbReference type="NCBI Taxonomy" id="937334"/>
    <lineage>
        <taxon>Bacteria</taxon>
        <taxon>Bacillati</taxon>
        <taxon>Bacillota</taxon>
        <taxon>Clostridia</taxon>
        <taxon>Caldicoprobacterales</taxon>
        <taxon>Caldicoprobacteraceae</taxon>
        <taxon>Caldicoprobacter</taxon>
    </lineage>
</organism>
<keyword evidence="6" id="KW-1185">Reference proteome</keyword>
<dbReference type="InterPro" id="IPR018193">
    <property type="entry name" value="Glyc_kinase_flavodox-like_fold"/>
</dbReference>
<comment type="similarity">
    <text evidence="1 4">Belongs to the glycerate kinase type-1 family.</text>
</comment>
<evidence type="ECO:0000313" key="5">
    <source>
        <dbReference type="EMBL" id="SFP63535.1"/>
    </source>
</evidence>
<dbReference type="NCBIfam" id="TIGR00045">
    <property type="entry name" value="glycerate kinase"/>
    <property type="match status" value="1"/>
</dbReference>
<keyword evidence="2 4" id="KW-0808">Transferase</keyword>
<dbReference type="Proteomes" id="UP000198577">
    <property type="component" value="Unassembled WGS sequence"/>
</dbReference>
<dbReference type="EMBL" id="FOXR01000001">
    <property type="protein sequence ID" value="SFP63535.1"/>
    <property type="molecule type" value="Genomic_DNA"/>
</dbReference>
<proteinExistence type="inferred from homology"/>
<dbReference type="GO" id="GO:0031388">
    <property type="term" value="P:organic acid phosphorylation"/>
    <property type="evidence" value="ECO:0007669"/>
    <property type="project" value="UniProtKB-UniRule"/>
</dbReference>
<dbReference type="Pfam" id="PF02595">
    <property type="entry name" value="Gly_kinase"/>
    <property type="match status" value="1"/>
</dbReference>
<dbReference type="InterPro" id="IPR018197">
    <property type="entry name" value="Glycerate_kinase_RE-like"/>
</dbReference>
<evidence type="ECO:0000256" key="4">
    <source>
        <dbReference type="PIRNR" id="PIRNR006078"/>
    </source>
</evidence>
<dbReference type="Gene3D" id="3.40.50.10350">
    <property type="entry name" value="Glycerate kinase, domain 1"/>
    <property type="match status" value="1"/>
</dbReference>
<evidence type="ECO:0000256" key="2">
    <source>
        <dbReference type="ARBA" id="ARBA00022679"/>
    </source>
</evidence>
<dbReference type="GO" id="GO:0008887">
    <property type="term" value="F:glycerate kinase activity"/>
    <property type="evidence" value="ECO:0007669"/>
    <property type="project" value="UniProtKB-UniRule"/>
</dbReference>
<dbReference type="InterPro" id="IPR004381">
    <property type="entry name" value="Glycerate_kinase"/>
</dbReference>
<name>A0A1I5RYC9_9FIRM</name>
<dbReference type="Gene3D" id="3.90.1510.10">
    <property type="entry name" value="Glycerate kinase, domain 2"/>
    <property type="match status" value="1"/>
</dbReference>
<accession>A0A1I5RYC9</accession>
<dbReference type="PANTHER" id="PTHR21599:SF0">
    <property type="entry name" value="GLYCERATE KINASE"/>
    <property type="match status" value="1"/>
</dbReference>
<evidence type="ECO:0000313" key="6">
    <source>
        <dbReference type="Proteomes" id="UP000198577"/>
    </source>
</evidence>
<evidence type="ECO:0000256" key="3">
    <source>
        <dbReference type="ARBA" id="ARBA00022777"/>
    </source>
</evidence>
<gene>
    <name evidence="5" type="ORF">SAMN05444406_101169</name>
</gene>
<reference evidence="5 6" key="1">
    <citation type="submission" date="2016-10" db="EMBL/GenBank/DDBJ databases">
        <authorList>
            <person name="de Groot N.N."/>
        </authorList>
    </citation>
    <scope>NUCLEOTIDE SEQUENCE [LARGE SCALE GENOMIC DNA]</scope>
    <source>
        <strain evidence="5 6">DSM 20678</strain>
    </source>
</reference>
<dbReference type="InterPro" id="IPR036129">
    <property type="entry name" value="Glycerate_kinase_sf"/>
</dbReference>
<protein>
    <submittedName>
        <fullName evidence="5">Glycerate kinase</fullName>
    </submittedName>
</protein>
<dbReference type="RefSeq" id="WP_092281822.1">
    <property type="nucleotide sequence ID" value="NZ_FOXR01000001.1"/>
</dbReference>
<dbReference type="SUPFAM" id="SSF110738">
    <property type="entry name" value="Glycerate kinase I"/>
    <property type="match status" value="1"/>
</dbReference>
<dbReference type="AlphaFoldDB" id="A0A1I5RYC9"/>
<dbReference type="PANTHER" id="PTHR21599">
    <property type="entry name" value="GLYCERATE KINASE"/>
    <property type="match status" value="1"/>
</dbReference>